<feature type="chain" id="PRO_5039212011" evidence="1">
    <location>
        <begin position="21"/>
        <end position="539"/>
    </location>
</feature>
<dbReference type="Gene3D" id="3.40.190.10">
    <property type="entry name" value="Periplasmic binding protein-like II"/>
    <property type="match status" value="1"/>
</dbReference>
<dbReference type="GO" id="GO:0015833">
    <property type="term" value="P:peptide transport"/>
    <property type="evidence" value="ECO:0007669"/>
    <property type="project" value="TreeGrafter"/>
</dbReference>
<dbReference type="SUPFAM" id="SSF53850">
    <property type="entry name" value="Periplasmic binding protein-like II"/>
    <property type="match status" value="1"/>
</dbReference>
<evidence type="ECO:0000313" key="4">
    <source>
        <dbReference type="Proteomes" id="UP000315343"/>
    </source>
</evidence>
<dbReference type="Gene3D" id="3.10.105.10">
    <property type="entry name" value="Dipeptide-binding Protein, Domain 3"/>
    <property type="match status" value="1"/>
</dbReference>
<gene>
    <name evidence="3" type="ORF">LY60_03464</name>
</gene>
<dbReference type="PROSITE" id="PS51257">
    <property type="entry name" value="PROKAR_LIPOPROTEIN"/>
    <property type="match status" value="1"/>
</dbReference>
<dbReference type="GO" id="GO:0043190">
    <property type="term" value="C:ATP-binding cassette (ABC) transporter complex"/>
    <property type="evidence" value="ECO:0007669"/>
    <property type="project" value="InterPro"/>
</dbReference>
<dbReference type="GO" id="GO:0042597">
    <property type="term" value="C:periplasmic space"/>
    <property type="evidence" value="ECO:0007669"/>
    <property type="project" value="UniProtKB-ARBA"/>
</dbReference>
<dbReference type="GO" id="GO:1904680">
    <property type="term" value="F:peptide transmembrane transporter activity"/>
    <property type="evidence" value="ECO:0007669"/>
    <property type="project" value="TreeGrafter"/>
</dbReference>
<sequence length="539" mass="60177">MKKNKFVAFALILALVISLAGLTGCSTGTGNEASKVPAEGQTLIIQDSAWEGVDLFQVSSWNDMQCLLADPILEKDPDTGAVLPGIASDSKWSEDGLTWTLTFPEGMKYSTGEQVEPEDFIASVEYGLEVSPYAEGYQTIESMEVDGRNVIVHLSDYQADMQYNFQSCFVGLMDKDEIENMSADDKLWGCHPYGAYYLDEYQPGAYAILKANEGYKTHNPMLKNQGPSPVKTIKVVFSGESFTFAQGVKNGDYDVLSTVPSEYYEELKSADNIDMFEAYGAEVNYAEINMTDPIFQDINVRKAVIHAISRDNLGSYLSEFEKPAHSLVLRKCLNYSEEAVDYYDTNYGYDPELSKKLLADAGWTDTNNDGFVDKNGSNLAFEFDCRDSETPKKVAQSLQIDLKAVGIDMKIKTQNWSYVNQDVVDGNFQMAYLGLGWSEPFLLVDKFCNRNAKCTNPDPENYNAMVAAARKTVDYDEITEQITAIQKKLFDYCTIIPLIDNNGYRCWRSEIQGIVHTPTGGFYLGDVVTDANGNFRNVK</sequence>
<evidence type="ECO:0000259" key="2">
    <source>
        <dbReference type="Pfam" id="PF00496"/>
    </source>
</evidence>
<dbReference type="RefSeq" id="WP_145086619.1">
    <property type="nucleotide sequence ID" value="NZ_VLKH01000014.1"/>
</dbReference>
<dbReference type="Proteomes" id="UP000315343">
    <property type="component" value="Unassembled WGS sequence"/>
</dbReference>
<dbReference type="EMBL" id="VLKH01000014">
    <property type="protein sequence ID" value="TWH76988.1"/>
    <property type="molecule type" value="Genomic_DNA"/>
</dbReference>
<dbReference type="Gene3D" id="3.90.76.10">
    <property type="entry name" value="Dipeptide-binding Protein, Domain 1"/>
    <property type="match status" value="1"/>
</dbReference>
<evidence type="ECO:0000313" key="3">
    <source>
        <dbReference type="EMBL" id="TWH76988.1"/>
    </source>
</evidence>
<evidence type="ECO:0000256" key="1">
    <source>
        <dbReference type="SAM" id="SignalP"/>
    </source>
</evidence>
<dbReference type="InterPro" id="IPR039424">
    <property type="entry name" value="SBP_5"/>
</dbReference>
<dbReference type="CDD" id="cd00995">
    <property type="entry name" value="PBP2_NikA_DppA_OppA_like"/>
    <property type="match status" value="1"/>
</dbReference>
<reference evidence="3 4" key="1">
    <citation type="submission" date="2019-07" db="EMBL/GenBank/DDBJ databases">
        <title>Genomic Encyclopedia of Type Strains, Phase I: the one thousand microbial genomes (KMG-I) project.</title>
        <authorList>
            <person name="Kyrpides N."/>
        </authorList>
    </citation>
    <scope>NUCLEOTIDE SEQUENCE [LARGE SCALE GENOMIC DNA]</scope>
    <source>
        <strain evidence="3 4">DSM 13558</strain>
    </source>
</reference>
<protein>
    <submittedName>
        <fullName evidence="3">ABC-type transport system substrate-binding protein</fullName>
    </submittedName>
</protein>
<dbReference type="InterPro" id="IPR030678">
    <property type="entry name" value="Peptide/Ni-bd"/>
</dbReference>
<accession>A0A562J1B8</accession>
<keyword evidence="4" id="KW-1185">Reference proteome</keyword>
<comment type="caution">
    <text evidence="3">The sequence shown here is derived from an EMBL/GenBank/DDBJ whole genome shotgun (WGS) entry which is preliminary data.</text>
</comment>
<feature type="domain" description="Solute-binding protein family 5" evidence="2">
    <location>
        <begin position="82"/>
        <end position="440"/>
    </location>
</feature>
<dbReference type="AlphaFoldDB" id="A0A562J1B8"/>
<keyword evidence="1" id="KW-0732">Signal</keyword>
<dbReference type="PANTHER" id="PTHR30290">
    <property type="entry name" value="PERIPLASMIC BINDING COMPONENT OF ABC TRANSPORTER"/>
    <property type="match status" value="1"/>
</dbReference>
<dbReference type="OrthoDB" id="9772924at2"/>
<proteinExistence type="predicted"/>
<dbReference type="PIRSF" id="PIRSF002741">
    <property type="entry name" value="MppA"/>
    <property type="match status" value="1"/>
</dbReference>
<feature type="signal peptide" evidence="1">
    <location>
        <begin position="1"/>
        <end position="20"/>
    </location>
</feature>
<name>A0A562J1B8_9FIRM</name>
<dbReference type="Pfam" id="PF00496">
    <property type="entry name" value="SBP_bac_5"/>
    <property type="match status" value="1"/>
</dbReference>
<dbReference type="InterPro" id="IPR000914">
    <property type="entry name" value="SBP_5_dom"/>
</dbReference>
<organism evidence="3 4">
    <name type="scientific">Sedimentibacter saalensis</name>
    <dbReference type="NCBI Taxonomy" id="130788"/>
    <lineage>
        <taxon>Bacteria</taxon>
        <taxon>Bacillati</taxon>
        <taxon>Bacillota</taxon>
        <taxon>Tissierellia</taxon>
        <taxon>Sedimentibacter</taxon>
    </lineage>
</organism>